<organism evidence="2 3">
    <name type="scientific">Limnohabitans curvus</name>
    <dbReference type="NCBI Taxonomy" id="323423"/>
    <lineage>
        <taxon>Bacteria</taxon>
        <taxon>Pseudomonadati</taxon>
        <taxon>Pseudomonadota</taxon>
        <taxon>Betaproteobacteria</taxon>
        <taxon>Burkholderiales</taxon>
        <taxon>Comamonadaceae</taxon>
        <taxon>Limnohabitans</taxon>
    </lineage>
</organism>
<evidence type="ECO:0000313" key="3">
    <source>
        <dbReference type="Proteomes" id="UP000251341"/>
    </source>
</evidence>
<dbReference type="RefSeq" id="WP_108358688.1">
    <property type="nucleotide sequence ID" value="NZ_NESP01000001.1"/>
</dbReference>
<keyword evidence="1" id="KW-0732">Signal</keyword>
<keyword evidence="3" id="KW-1185">Reference proteome</keyword>
<accession>A0A315EQD5</accession>
<dbReference type="PANTHER" id="PTHR37953:SF1">
    <property type="entry name" value="UPF0127 PROTEIN MJ1496"/>
    <property type="match status" value="1"/>
</dbReference>
<evidence type="ECO:0000313" key="2">
    <source>
        <dbReference type="EMBL" id="PUE58152.1"/>
    </source>
</evidence>
<dbReference type="Proteomes" id="UP000251341">
    <property type="component" value="Unassembled WGS sequence"/>
</dbReference>
<sequence>MKRALFTLLFSALAFTAFGQDTPQTNLPRIKLQAGMFQIDTQVAQTPDQRSIGLMFRSEMPQHEGMLFVFEQPATQCFWMKNTLLPLTAAFVADDGTIVNLADMKPQTTESHCSAKPVRFVLEMHQGWFAKKGLKAGSRLSGVAFKP</sequence>
<feature type="chain" id="PRO_5016314771" description="DUF192 domain-containing protein" evidence="1">
    <location>
        <begin position="20"/>
        <end position="147"/>
    </location>
</feature>
<dbReference type="Pfam" id="PF02643">
    <property type="entry name" value="DUF192"/>
    <property type="match status" value="1"/>
</dbReference>
<dbReference type="InterPro" id="IPR038695">
    <property type="entry name" value="Saro_0823-like_sf"/>
</dbReference>
<feature type="signal peptide" evidence="1">
    <location>
        <begin position="1"/>
        <end position="19"/>
    </location>
</feature>
<reference evidence="2 3" key="1">
    <citation type="submission" date="2017-04" db="EMBL/GenBank/DDBJ databases">
        <title>Unexpected and diverse lifestyles within the genus Limnohabitans.</title>
        <authorList>
            <person name="Kasalicky V."/>
            <person name="Mehrshad M."/>
            <person name="Andrei S.-A."/>
            <person name="Salcher M."/>
            <person name="Kratochvilova H."/>
            <person name="Simek K."/>
            <person name="Ghai R."/>
        </authorList>
    </citation>
    <scope>NUCLEOTIDE SEQUENCE [LARGE SCALE GENOMIC DNA]</scope>
    <source>
        <strain evidence="2 3">MWH-C5</strain>
    </source>
</reference>
<protein>
    <recommendedName>
        <fullName evidence="4">DUF192 domain-containing protein</fullName>
    </recommendedName>
</protein>
<evidence type="ECO:0008006" key="4">
    <source>
        <dbReference type="Google" id="ProtNLM"/>
    </source>
</evidence>
<dbReference type="InterPro" id="IPR003795">
    <property type="entry name" value="DUF192"/>
</dbReference>
<name>A0A315EQD5_9BURK</name>
<dbReference type="EMBL" id="NESP01000001">
    <property type="protein sequence ID" value="PUE58152.1"/>
    <property type="molecule type" value="Genomic_DNA"/>
</dbReference>
<gene>
    <name evidence="2" type="ORF">B9Z44_00145</name>
</gene>
<comment type="caution">
    <text evidence="2">The sequence shown here is derived from an EMBL/GenBank/DDBJ whole genome shotgun (WGS) entry which is preliminary data.</text>
</comment>
<dbReference type="PANTHER" id="PTHR37953">
    <property type="entry name" value="UPF0127 PROTEIN MJ1496"/>
    <property type="match status" value="1"/>
</dbReference>
<dbReference type="AlphaFoldDB" id="A0A315EQD5"/>
<evidence type="ECO:0000256" key="1">
    <source>
        <dbReference type="SAM" id="SignalP"/>
    </source>
</evidence>
<proteinExistence type="predicted"/>
<dbReference type="Gene3D" id="2.60.120.1140">
    <property type="entry name" value="Protein of unknown function DUF192"/>
    <property type="match status" value="1"/>
</dbReference>